<feature type="transmembrane region" description="Helical" evidence="1">
    <location>
        <begin position="49"/>
        <end position="65"/>
    </location>
</feature>
<evidence type="ECO:0000313" key="18">
    <source>
        <dbReference type="EMBL" id="VKB46414.1"/>
    </source>
</evidence>
<dbReference type="Pfam" id="PF14808">
    <property type="entry name" value="TMEM164"/>
    <property type="match status" value="1"/>
</dbReference>
<dbReference type="OrthoDB" id="9813172at2"/>
<evidence type="ECO:0000313" key="6">
    <source>
        <dbReference type="EMBL" id="CKI95635.1"/>
    </source>
</evidence>
<evidence type="ECO:0000313" key="34">
    <source>
        <dbReference type="Proteomes" id="UP000311381"/>
    </source>
</evidence>
<dbReference type="Proteomes" id="UP000298847">
    <property type="component" value="Unassembled WGS sequence"/>
</dbReference>
<organism evidence="12 44">
    <name type="scientific">Streptococcus pneumoniae</name>
    <dbReference type="NCBI Taxonomy" id="1313"/>
    <lineage>
        <taxon>Bacteria</taxon>
        <taxon>Bacillati</taxon>
        <taxon>Bacillota</taxon>
        <taxon>Bacilli</taxon>
        <taxon>Lactobacillales</taxon>
        <taxon>Streptococcaceae</taxon>
        <taxon>Streptococcus</taxon>
    </lineage>
</organism>
<evidence type="ECO:0000313" key="38">
    <source>
        <dbReference type="Proteomes" id="UP000320896"/>
    </source>
</evidence>
<dbReference type="Proteomes" id="UP000474228">
    <property type="component" value="Unassembled WGS sequence"/>
</dbReference>
<keyword evidence="1" id="KW-0812">Transmembrane</keyword>
<dbReference type="EMBL" id="CABDQT010000015">
    <property type="protein sequence ID" value="VTH31645.1"/>
    <property type="molecule type" value="Genomic_DNA"/>
</dbReference>
<dbReference type="Proteomes" id="UP000042967">
    <property type="component" value="Unassembled WGS sequence"/>
</dbReference>
<evidence type="ECO:0000313" key="9">
    <source>
        <dbReference type="EMBL" id="MTV62977.1"/>
    </source>
</evidence>
<evidence type="ECO:0000313" key="23">
    <source>
        <dbReference type="EMBL" id="VST56641.1"/>
    </source>
</evidence>
<dbReference type="EMBL" id="CAAXWD010000002">
    <property type="protein sequence ID" value="VQD01851.1"/>
    <property type="molecule type" value="Genomic_DNA"/>
</dbReference>
<dbReference type="Proteomes" id="UP000320896">
    <property type="component" value="Unassembled WGS sequence"/>
</dbReference>
<evidence type="ECO:0000313" key="19">
    <source>
        <dbReference type="EMBL" id="VMC82966.1"/>
    </source>
</evidence>
<dbReference type="Proteomes" id="UP000214939">
    <property type="component" value="Unassembled WGS sequence"/>
</dbReference>
<reference evidence="32 33" key="4">
    <citation type="submission" date="2019-04" db="EMBL/GenBank/DDBJ databases">
        <authorList>
            <consortium name="Pathogen Informatics"/>
        </authorList>
    </citation>
    <scope>NUCLEOTIDE SEQUENCE [LARGE SCALE GENOMIC DNA]</scope>
    <source>
        <strain evidence="17">GPS_HK_21-sc-2296565</strain>
        <strain evidence="24 35">GPSC129</strain>
        <strain evidence="18 39">GPSC21</strain>
        <strain evidence="21 32">GPSC22</strain>
        <strain evidence="22 36">GPSC38</strain>
        <strain evidence="19 34">GPSC47</strain>
        <strain evidence="23 40">GPSC535</strain>
        <strain evidence="20 33">GPSC54</strain>
    </source>
</reference>
<evidence type="ECO:0000313" key="20">
    <source>
        <dbReference type="EMBL" id="VNB53025.1"/>
    </source>
</evidence>
<dbReference type="EMBL" id="LR216058">
    <property type="protein sequence ID" value="VFI32788.1"/>
    <property type="molecule type" value="Genomic_DNA"/>
</dbReference>
<evidence type="ECO:0000313" key="11">
    <source>
        <dbReference type="EMBL" id="MTV98422.1"/>
    </source>
</evidence>
<evidence type="ECO:0000313" key="27">
    <source>
        <dbReference type="Proteomes" id="UP000042967"/>
    </source>
</evidence>
<evidence type="ECO:0000313" key="5">
    <source>
        <dbReference type="EMBL" id="CJA29534.1"/>
    </source>
</evidence>
<dbReference type="Proteomes" id="UP000290138">
    <property type="component" value="Chromosome"/>
</dbReference>
<evidence type="ECO:0000313" key="44">
    <source>
        <dbReference type="Proteomes" id="UP000490982"/>
    </source>
</evidence>
<evidence type="ECO:0000313" key="25">
    <source>
        <dbReference type="Proteomes" id="UP000040910"/>
    </source>
</evidence>
<dbReference type="AlphaFoldDB" id="A0A062WLL7"/>
<dbReference type="EMBL" id="VMYC01000103">
    <property type="protein sequence ID" value="TVX69795.1"/>
    <property type="molecule type" value="Genomic_DNA"/>
</dbReference>
<dbReference type="EMBL" id="CAANCB010000001">
    <property type="protein sequence ID" value="VKB46414.1"/>
    <property type="molecule type" value="Genomic_DNA"/>
</dbReference>
<dbReference type="EMBL" id="CKLF01000028">
    <property type="protein sequence ID" value="CIV38489.1"/>
    <property type="molecule type" value="Genomic_DNA"/>
</dbReference>
<keyword evidence="1" id="KW-0472">Membrane</keyword>
<dbReference type="Proteomes" id="UP000314170">
    <property type="component" value="Unassembled WGS sequence"/>
</dbReference>
<dbReference type="OMA" id="AFYLGHY"/>
<dbReference type="Proteomes" id="UP000043005">
    <property type="component" value="Unassembled WGS sequence"/>
</dbReference>
<dbReference type="Proteomes" id="UP000315060">
    <property type="component" value="Unassembled WGS sequence"/>
</dbReference>
<evidence type="ECO:0000313" key="43">
    <source>
        <dbReference type="Proteomes" id="UP000476212"/>
    </source>
</evidence>
<evidence type="ECO:0000313" key="36">
    <source>
        <dbReference type="Proteomes" id="UP000314170"/>
    </source>
</evidence>
<evidence type="ECO:0000313" key="16">
    <source>
        <dbReference type="EMBL" id="TVX69795.1"/>
    </source>
</evidence>
<evidence type="ECO:0000313" key="40">
    <source>
        <dbReference type="Proteomes" id="UP000405447"/>
    </source>
</evidence>
<reference evidence="13 30" key="2">
    <citation type="submission" date="2017-07" db="EMBL/GenBank/DDBJ databases">
        <title>Invasive disease caused simultaneously by more than one serotype of Streptococcus pneumoniae, South Africa.</title>
        <authorList>
            <person name="Ndlangisa K."/>
            <person name="Du Plessis M."/>
            <person name="Von Gottberg A."/>
        </authorList>
    </citation>
    <scope>NUCLEOTIDE SEQUENCE [LARGE SCALE GENOMIC DNA]</scope>
    <source>
        <strain evidence="13 30">8227-15B</strain>
    </source>
</reference>
<evidence type="ECO:0000313" key="42">
    <source>
        <dbReference type="Proteomes" id="UP000474228"/>
    </source>
</evidence>
<dbReference type="Proteomes" id="UP000490982">
    <property type="component" value="Unassembled WGS sequence"/>
</dbReference>
<feature type="transmembrane region" description="Helical" evidence="1">
    <location>
        <begin position="77"/>
        <end position="93"/>
    </location>
</feature>
<dbReference type="Proteomes" id="UP000042745">
    <property type="component" value="Unassembled WGS sequence"/>
</dbReference>
<dbReference type="EMBL" id="CKTV01000003">
    <property type="protein sequence ID" value="CJA29534.1"/>
    <property type="molecule type" value="Genomic_DNA"/>
</dbReference>
<evidence type="ECO:0000313" key="7">
    <source>
        <dbReference type="EMBL" id="CNZ98713.1"/>
    </source>
</evidence>
<evidence type="ECO:0000313" key="29">
    <source>
        <dbReference type="Proteomes" id="UP000045541"/>
    </source>
</evidence>
<evidence type="ECO:0000313" key="12">
    <source>
        <dbReference type="EMBL" id="MTW24595.1"/>
    </source>
</evidence>
<evidence type="ECO:0000313" key="30">
    <source>
        <dbReference type="Proteomes" id="UP000214939"/>
    </source>
</evidence>
<feature type="transmembrane region" description="Helical" evidence="1">
    <location>
        <begin position="20"/>
        <end position="37"/>
    </location>
</feature>
<feature type="transmembrane region" description="Helical" evidence="1">
    <location>
        <begin position="197"/>
        <end position="214"/>
    </location>
</feature>
<evidence type="ECO:0000313" key="4">
    <source>
        <dbReference type="EMBL" id="CIV38489.1"/>
    </source>
</evidence>
<evidence type="ECO:0000313" key="32">
    <source>
        <dbReference type="Proteomes" id="UP000298847"/>
    </source>
</evidence>
<dbReference type="EMBL" id="CFFA01000015">
    <property type="protein sequence ID" value="CEX64916.1"/>
    <property type="molecule type" value="Genomic_DNA"/>
</dbReference>
<accession>A0A062WLL7</accession>
<evidence type="ECO:0000313" key="28">
    <source>
        <dbReference type="Proteomes" id="UP000043005"/>
    </source>
</evidence>
<evidence type="ECO:0000313" key="41">
    <source>
        <dbReference type="Proteomes" id="UP000437160"/>
    </source>
</evidence>
<dbReference type="Proteomes" id="UP000045541">
    <property type="component" value="Unassembled WGS sequence"/>
</dbReference>
<evidence type="ECO:0000313" key="15">
    <source>
        <dbReference type="EMBL" id="TVW83811.1"/>
    </source>
</evidence>
<dbReference type="Proteomes" id="UP000311381">
    <property type="component" value="Unassembled WGS sequence"/>
</dbReference>
<reference evidence="14 31" key="3">
    <citation type="submission" date="2018-06" db="EMBL/GenBank/DDBJ databases">
        <authorList>
            <consortium name="Pathogen Informatics"/>
            <person name="Doyle S."/>
        </authorList>
    </citation>
    <scope>NUCLEOTIDE SEQUENCE [LARGE SCALE GENOMIC DNA]</scope>
    <source>
        <strain evidence="14 31">NCTC13734</strain>
    </source>
</reference>
<dbReference type="EMBL" id="VMWH01000089">
    <property type="protein sequence ID" value="TVW83811.1"/>
    <property type="molecule type" value="Genomic_DNA"/>
</dbReference>
<dbReference type="EMBL" id="WNHS01000024">
    <property type="protein sequence ID" value="MTW24595.1"/>
    <property type="molecule type" value="Genomic_DNA"/>
</dbReference>
<dbReference type="EMBL" id="JAVPGZ010000232">
    <property type="protein sequence ID" value="MDS8039659.1"/>
    <property type="molecule type" value="Genomic_DNA"/>
</dbReference>
<evidence type="ECO:0000313" key="17">
    <source>
        <dbReference type="EMBL" id="VFI32788.1"/>
    </source>
</evidence>
<dbReference type="EMBL" id="WNIA01000018">
    <property type="protein sequence ID" value="MTV98422.1"/>
    <property type="molecule type" value="Genomic_DNA"/>
</dbReference>
<feature type="transmembrane region" description="Helical" evidence="1">
    <location>
        <begin position="100"/>
        <end position="117"/>
    </location>
</feature>
<dbReference type="Proteomes" id="UP000437160">
    <property type="component" value="Unassembled WGS sequence"/>
</dbReference>
<dbReference type="EMBL" id="WNHJ01000019">
    <property type="protein sequence ID" value="MTV62977.1"/>
    <property type="molecule type" value="Genomic_DNA"/>
</dbReference>
<evidence type="ECO:0000313" key="35">
    <source>
        <dbReference type="Proteomes" id="UP000314107"/>
    </source>
</evidence>
<dbReference type="Proteomes" id="UP000310822">
    <property type="component" value="Unassembled WGS sequence"/>
</dbReference>
<evidence type="ECO:0000313" key="31">
    <source>
        <dbReference type="Proteomes" id="UP000254854"/>
    </source>
</evidence>
<dbReference type="EMBL" id="CKGU01000005">
    <property type="protein sequence ID" value="CIS32429.1"/>
    <property type="molecule type" value="Genomic_DNA"/>
</dbReference>
<dbReference type="Proteomes" id="UP000358702">
    <property type="component" value="Unassembled WGS sequence"/>
</dbReference>
<dbReference type="EMBL" id="WNIB01000005">
    <property type="protein sequence ID" value="MTV89304.1"/>
    <property type="molecule type" value="Genomic_DNA"/>
</dbReference>
<sequence length="234" mass="26969">MNLWDIFFTTQATEPPKFDLFWYVSLFTLLALTFYTAHRYREKKVYQRFFQILQTVQLILLYGWYWVNHMPLSESLPFYHCRMAMFVVLLLPGQSKYKQYFALLGTFGTLAAFVYPVPDAYPFPHITILSFIFGHLALLGNSLVYLLRQYNARLLDVKGIFLMTFALNALIFVVNLVTGGDYGFLTKPPLVGDHGLVANYLLVSIVLVATISLTKKILEFFLAQEAEKMIAKEA</sequence>
<reference evidence="8" key="7">
    <citation type="submission" date="2023-06" db="EMBL/GenBank/DDBJ databases">
        <title>PCVPA Blantyre Malawi Pneumococcal carriage surveillance isolates.</title>
        <authorList>
            <person name="Obolski U."/>
            <person name="Swarthout T.D."/>
            <person name="Kalizang'Oma A."/>
            <person name="Mwalukomo T.S."/>
            <person name="Cave R."/>
            <person name="Brown C."/>
            <person name="Cornick J."/>
            <person name="Kamng'Ona A."/>
            <person name="Msefula J."/>
            <person name="French N."/>
            <person name="Hyderman R."/>
        </authorList>
    </citation>
    <scope>NUCLEOTIDE SEQUENCE</scope>
    <source>
        <strain evidence="8">BVY8TH</strain>
    </source>
</reference>
<evidence type="ECO:0000313" key="24">
    <source>
        <dbReference type="EMBL" id="VTH31645.1"/>
    </source>
</evidence>
<keyword evidence="1" id="KW-1133">Transmembrane helix</keyword>
<dbReference type="GeneID" id="45653120"/>
<dbReference type="Proteomes" id="UP000040910">
    <property type="component" value="Unassembled WGS sequence"/>
</dbReference>
<dbReference type="EMBL" id="CABBZR010000002">
    <property type="protein sequence ID" value="VSJ51290.1"/>
    <property type="molecule type" value="Genomic_DNA"/>
</dbReference>
<evidence type="ECO:0000313" key="10">
    <source>
        <dbReference type="EMBL" id="MTV89304.1"/>
    </source>
</evidence>
<dbReference type="InterPro" id="IPR011737">
    <property type="entry name" value="CHP02206_TP0381"/>
</dbReference>
<evidence type="ECO:0000313" key="37">
    <source>
        <dbReference type="Proteomes" id="UP000315060"/>
    </source>
</evidence>
<dbReference type="EMBL" id="CABCSJ010000001">
    <property type="protein sequence ID" value="VST56641.1"/>
    <property type="molecule type" value="Genomic_DNA"/>
</dbReference>
<dbReference type="Proteomes" id="UP000476212">
    <property type="component" value="Unassembled WGS sequence"/>
</dbReference>
<evidence type="ECO:0000313" key="13">
    <source>
        <dbReference type="EMBL" id="OYL30704.1"/>
    </source>
</evidence>
<dbReference type="EMBL" id="CMWB01000005">
    <property type="protein sequence ID" value="CKI95635.1"/>
    <property type="molecule type" value="Genomic_DNA"/>
</dbReference>
<dbReference type="EMBL" id="CQVU01000003">
    <property type="protein sequence ID" value="CNZ98713.1"/>
    <property type="molecule type" value="Genomic_DNA"/>
</dbReference>
<reference evidence="37 38" key="5">
    <citation type="submission" date="2019-07" db="EMBL/GenBank/DDBJ databases">
        <authorList>
            <person name="Mohale T."/>
        </authorList>
    </citation>
    <scope>NUCLEOTIDE SEQUENCE [LARGE SCALE GENOMIC DNA]</scope>
    <source>
        <strain evidence="15 38">NTPn 126</strain>
        <strain evidence="16 37">NTPn 59</strain>
    </source>
</reference>
<dbReference type="Proteomes" id="UP001184693">
    <property type="component" value="Unassembled WGS sequence"/>
</dbReference>
<dbReference type="Proteomes" id="UP000254854">
    <property type="component" value="Unassembled WGS sequence"/>
</dbReference>
<dbReference type="EMBL" id="UHFW01000006">
    <property type="protein sequence ID" value="SUN89995.1"/>
    <property type="molecule type" value="Genomic_DNA"/>
</dbReference>
<feature type="transmembrane region" description="Helical" evidence="1">
    <location>
        <begin position="123"/>
        <end position="147"/>
    </location>
</feature>
<evidence type="ECO:0000313" key="8">
    <source>
        <dbReference type="EMBL" id="MDS8039659.1"/>
    </source>
</evidence>
<evidence type="ECO:0000313" key="33">
    <source>
        <dbReference type="Proteomes" id="UP000310822"/>
    </source>
</evidence>
<dbReference type="Proteomes" id="UP000405447">
    <property type="component" value="Unassembled WGS sequence"/>
</dbReference>
<proteinExistence type="predicted"/>
<protein>
    <submittedName>
        <fullName evidence="2">Major facilitator superfamily permease</fullName>
    </submittedName>
    <submittedName>
        <fullName evidence="12">TIGR02206 family membrane protein</fullName>
    </submittedName>
</protein>
<dbReference type="Proteomes" id="UP000314107">
    <property type="component" value="Unassembled WGS sequence"/>
</dbReference>
<dbReference type="EMBL" id="NNBW01000030">
    <property type="protein sequence ID" value="OYL30704.1"/>
    <property type="molecule type" value="Genomic_DNA"/>
</dbReference>
<evidence type="ECO:0000313" key="39">
    <source>
        <dbReference type="Proteomes" id="UP000358702"/>
    </source>
</evidence>
<evidence type="ECO:0000313" key="14">
    <source>
        <dbReference type="EMBL" id="SUN89995.1"/>
    </source>
</evidence>
<reference evidence="41 42" key="6">
    <citation type="submission" date="2019-11" db="EMBL/GenBank/DDBJ databases">
        <title>Growth characteristics of pneumococcus vary with the chemical composition of the capsule and with environmental conditions.</title>
        <authorList>
            <person name="Tothpal A."/>
            <person name="Desobry K."/>
            <person name="Joshi S."/>
            <person name="Wyllie A.L."/>
            <person name="Weinberger D.M."/>
        </authorList>
    </citation>
    <scope>NUCLEOTIDE SEQUENCE [LARGE SCALE GENOMIC DNA]</scope>
    <source>
        <strain evidence="43">pnumococcus15C</strain>
        <strain evidence="10">Pnumococcus15C</strain>
        <strain evidence="41">pnumococcus19F</strain>
        <strain evidence="11">Pnumococcus19F</strain>
        <strain evidence="9">Pnumococcus22F</strain>
        <strain evidence="42">pnumococcus22F</strain>
        <strain evidence="44">pnumococcus23A</strain>
        <strain evidence="12">Pnumococcus23A</strain>
    </source>
</reference>
<dbReference type="RefSeq" id="WP_001055246.1">
    <property type="nucleotide sequence ID" value="NZ_AP017971.1"/>
</dbReference>
<feature type="transmembrane region" description="Helical" evidence="1">
    <location>
        <begin position="159"/>
        <end position="177"/>
    </location>
</feature>
<reference evidence="25 26" key="1">
    <citation type="submission" date="2015-03" db="EMBL/GenBank/DDBJ databases">
        <authorList>
            <consortium name="Pathogen Informatics"/>
            <person name="Murphy D."/>
        </authorList>
    </citation>
    <scope>NUCLEOTIDE SEQUENCE [LARGE SCALE GENOMIC DNA]</scope>
    <source>
        <strain evidence="6 29">0310</strain>
        <strain evidence="7 27">SMRU1414</strain>
        <strain evidence="4">SMRU158</strain>
        <strain evidence="5 28">SMRU1873</strain>
        <strain evidence="3">SMRU328</strain>
        <strain evidence="2">SMRU51</strain>
        <strain evidence="25 26">type strain: N</strain>
    </source>
</reference>
<gene>
    <name evidence="13" type="ORF">A5N45_03005</name>
    <name evidence="16" type="ORF">AZJ28_06465</name>
    <name evidence="15" type="ORF">AZJ70_07780</name>
    <name evidence="2" type="ORF">ERS019209_01312</name>
    <name evidence="4" type="ORF">ERS019316_01673</name>
    <name evidence="3" type="ORF">ERS019486_00546</name>
    <name evidence="7" type="ORF">ERS020924_00534</name>
    <name evidence="5" type="ORF">ERS021383_00250</name>
    <name evidence="6" type="ORF">ERS096071_00496</name>
    <name evidence="11" type="ORF">GM536_04840</name>
    <name evidence="12" type="ORF">GM537_07010</name>
    <name evidence="9" type="ORF">GM539_06140</name>
    <name evidence="10" type="ORF">GM544_02015</name>
    <name evidence="14" type="ORF">NCTC13734_01806</name>
    <name evidence="8" type="ORF">RLG82_11960</name>
    <name evidence="22" type="ORF">SAMEA104154639_00640</name>
    <name evidence="19" type="ORF">SAMEA2627268_00180</name>
    <name evidence="20" type="ORF">SAMEA2783718_01232</name>
    <name evidence="24" type="ORF">SAMEA3171064_01385</name>
    <name evidence="18" type="ORF">SAMEA3353631_00109</name>
    <name evidence="21" type="ORF">SAMEA3354366_01285</name>
    <name evidence="23" type="ORF">SAMEA3389245_00026</name>
    <name evidence="17" type="ORF">SAMEA3431391_01528</name>
</gene>
<evidence type="ECO:0000256" key="1">
    <source>
        <dbReference type="SAM" id="Phobius"/>
    </source>
</evidence>
<dbReference type="Proteomes" id="UP000048507">
    <property type="component" value="Unassembled WGS sequence"/>
</dbReference>
<evidence type="ECO:0000313" key="2">
    <source>
        <dbReference type="EMBL" id="CEX64916.1"/>
    </source>
</evidence>
<evidence type="ECO:0000313" key="21">
    <source>
        <dbReference type="EMBL" id="VQD01851.1"/>
    </source>
</evidence>
<evidence type="ECO:0000313" key="26">
    <source>
        <dbReference type="Proteomes" id="UP000042745"/>
    </source>
</evidence>
<dbReference type="EMBL" id="CAASIK010000006">
    <property type="protein sequence ID" value="VNB53025.1"/>
    <property type="molecule type" value="Genomic_DNA"/>
</dbReference>
<name>A0A062WLL7_STREE</name>
<dbReference type="EMBL" id="CAAQRO010000001">
    <property type="protein sequence ID" value="VMC82966.1"/>
    <property type="molecule type" value="Genomic_DNA"/>
</dbReference>
<dbReference type="NCBIfam" id="TIGR02206">
    <property type="entry name" value="intg_mem_TP0381"/>
    <property type="match status" value="1"/>
</dbReference>
<evidence type="ECO:0000313" key="3">
    <source>
        <dbReference type="EMBL" id="CIS32429.1"/>
    </source>
</evidence>
<evidence type="ECO:0000313" key="22">
    <source>
        <dbReference type="EMBL" id="VSJ51290.1"/>
    </source>
</evidence>